<evidence type="ECO:0000256" key="1">
    <source>
        <dbReference type="ARBA" id="ARBA00004167"/>
    </source>
</evidence>
<proteinExistence type="predicted"/>
<sequence>MKTGLLLFLTAGLLVTPSFAGPPEDPTEEGEFIPAVVLRKPYLKTPIEAAGTGLSPEVSVVVQVDARGIVTDVQVVKIDPSSDYDEHFQRTVIDTISQWRYAPARRNGVDVPTELRWTVQFMARGKEKENQGQGAGWRLTSINVDEVEDNRRRILMLPAPQRITMLRAETAAAVSFMQESSRRKVESVRFIVYSDAADDGPAETVAGNMEALFKALDDLLGDSIDAQLERYKLVVIMYEDKKTFMDYKRATRMSAWASGFYQHVGMLALSRDMFTNESLQSTLLHEGTHAFLDKHVIKPGGGIPRWLNEGFAEYIGNSRIKKGVLIPGKTMPGQIYQSAWGMVLGASFQTISVEVVREAIRQDRALSIPEILDADAGTFYGEKRHLFYPMSWLLVHYLQHGRESWGARQFADFLLYVSEGYPLVESFEAVYGVHPTSLEKEFQRYIRKF</sequence>
<dbReference type="Pfam" id="PF03544">
    <property type="entry name" value="TonB_C"/>
    <property type="match status" value="1"/>
</dbReference>
<comment type="caution">
    <text evidence="7">The sequence shown here is derived from an EMBL/GenBank/DDBJ whole genome shotgun (WGS) entry which is preliminary data.</text>
</comment>
<reference evidence="7 8" key="1">
    <citation type="submission" date="2020-08" db="EMBL/GenBank/DDBJ databases">
        <title>Acidobacteriota in marine sediments use diverse sulfur dissimilation pathways.</title>
        <authorList>
            <person name="Wasmund K."/>
        </authorList>
    </citation>
    <scope>NUCLEOTIDE SEQUENCE [LARGE SCALE GENOMIC DNA]</scope>
    <source>
        <strain evidence="7">MAG AM4</strain>
    </source>
</reference>
<dbReference type="AlphaFoldDB" id="A0A8J7C1U3"/>
<accession>A0A8J7C1U3</accession>
<evidence type="ECO:0000256" key="2">
    <source>
        <dbReference type="ARBA" id="ARBA00022692"/>
    </source>
</evidence>
<evidence type="ECO:0000256" key="4">
    <source>
        <dbReference type="ARBA" id="ARBA00023136"/>
    </source>
</evidence>
<feature type="domain" description="TonB C-terminal" evidence="6">
    <location>
        <begin position="46"/>
        <end position="121"/>
    </location>
</feature>
<keyword evidence="3" id="KW-1133">Transmembrane helix</keyword>
<feature type="chain" id="PRO_5035174886" evidence="5">
    <location>
        <begin position="21"/>
        <end position="449"/>
    </location>
</feature>
<gene>
    <name evidence="7" type="ORF">IFK94_09770</name>
</gene>
<dbReference type="Gene3D" id="3.30.1150.10">
    <property type="match status" value="1"/>
</dbReference>
<comment type="subcellular location">
    <subcellularLocation>
        <location evidence="1">Membrane</location>
        <topology evidence="1">Single-pass membrane protein</topology>
    </subcellularLocation>
</comment>
<dbReference type="InterPro" id="IPR006260">
    <property type="entry name" value="TonB/TolA_C"/>
</dbReference>
<dbReference type="InterPro" id="IPR037682">
    <property type="entry name" value="TonB_C"/>
</dbReference>
<evidence type="ECO:0000259" key="6">
    <source>
        <dbReference type="Pfam" id="PF03544"/>
    </source>
</evidence>
<keyword evidence="4" id="KW-0472">Membrane</keyword>
<dbReference type="GO" id="GO:0055085">
    <property type="term" value="P:transmembrane transport"/>
    <property type="evidence" value="ECO:0007669"/>
    <property type="project" value="InterPro"/>
</dbReference>
<dbReference type="NCBIfam" id="TIGR01352">
    <property type="entry name" value="tonB_Cterm"/>
    <property type="match status" value="1"/>
</dbReference>
<keyword evidence="5" id="KW-0732">Signal</keyword>
<dbReference type="Proteomes" id="UP000648239">
    <property type="component" value="Unassembled WGS sequence"/>
</dbReference>
<name>A0A8J7C1U3_9BACT</name>
<dbReference type="EMBL" id="JACXWD010000030">
    <property type="protein sequence ID" value="MBD3868400.1"/>
    <property type="molecule type" value="Genomic_DNA"/>
</dbReference>
<evidence type="ECO:0000256" key="5">
    <source>
        <dbReference type="SAM" id="SignalP"/>
    </source>
</evidence>
<dbReference type="GO" id="GO:0016020">
    <property type="term" value="C:membrane"/>
    <property type="evidence" value="ECO:0007669"/>
    <property type="project" value="UniProtKB-SubCell"/>
</dbReference>
<dbReference type="SUPFAM" id="SSF74653">
    <property type="entry name" value="TolA/TonB C-terminal domain"/>
    <property type="match status" value="1"/>
</dbReference>
<feature type="signal peptide" evidence="5">
    <location>
        <begin position="1"/>
        <end position="20"/>
    </location>
</feature>
<evidence type="ECO:0000313" key="8">
    <source>
        <dbReference type="Proteomes" id="UP000648239"/>
    </source>
</evidence>
<evidence type="ECO:0000313" key="7">
    <source>
        <dbReference type="EMBL" id="MBD3868400.1"/>
    </source>
</evidence>
<keyword evidence="2" id="KW-0812">Transmembrane</keyword>
<protein>
    <submittedName>
        <fullName evidence="7">TonB family protein</fullName>
    </submittedName>
</protein>
<organism evidence="7 8">
    <name type="scientific">Candidatus Polarisedimenticola svalbardensis</name>
    <dbReference type="NCBI Taxonomy" id="2886004"/>
    <lineage>
        <taxon>Bacteria</taxon>
        <taxon>Pseudomonadati</taxon>
        <taxon>Acidobacteriota</taxon>
        <taxon>Candidatus Polarisedimenticolia</taxon>
        <taxon>Candidatus Polarisedimenticolales</taxon>
        <taxon>Candidatus Polarisedimenticolaceae</taxon>
        <taxon>Candidatus Polarisedimenticola</taxon>
    </lineage>
</organism>
<evidence type="ECO:0000256" key="3">
    <source>
        <dbReference type="ARBA" id="ARBA00022989"/>
    </source>
</evidence>